<evidence type="ECO:0000256" key="1">
    <source>
        <dbReference type="ARBA" id="ARBA00004141"/>
    </source>
</evidence>
<keyword evidence="12 14" id="KW-0456">Lyase</keyword>
<dbReference type="GO" id="GO:0042761">
    <property type="term" value="P:very long-chain fatty acid biosynthetic process"/>
    <property type="evidence" value="ECO:0007669"/>
    <property type="project" value="TreeGrafter"/>
</dbReference>
<evidence type="ECO:0000256" key="8">
    <source>
        <dbReference type="ARBA" id="ARBA00022989"/>
    </source>
</evidence>
<dbReference type="HOGENOM" id="CLU_034302_6_1_1"/>
<organism evidence="15 16">
    <name type="scientific">Phlebiopsis gigantea (strain 11061_1 CR5-6)</name>
    <name type="common">White-rot fungus</name>
    <name type="synonym">Peniophora gigantea</name>
    <dbReference type="NCBI Taxonomy" id="745531"/>
    <lineage>
        <taxon>Eukaryota</taxon>
        <taxon>Fungi</taxon>
        <taxon>Dikarya</taxon>
        <taxon>Basidiomycota</taxon>
        <taxon>Agaricomycotina</taxon>
        <taxon>Agaricomycetes</taxon>
        <taxon>Polyporales</taxon>
        <taxon>Phanerochaetaceae</taxon>
        <taxon>Phlebiopsis</taxon>
    </lineage>
</organism>
<name>A0A0C3NKQ5_PHLG1</name>
<evidence type="ECO:0000313" key="16">
    <source>
        <dbReference type="Proteomes" id="UP000053257"/>
    </source>
</evidence>
<dbReference type="STRING" id="745531.A0A0C3NKQ5"/>
<sequence length="272" mass="29524">MAMIEEIPDSPVAPPAKIRGGPPPLVKYYLVAFNTLSAIGWFFVLAGTVFHLVDGAAAPGRFSATLAGVLGLGGAAGFEQHVPAALVPLVRRAATTYAAVGRRTTLVQTLAVLEVVHSLLGWVRSPLATVSMQVASRLFVVWGINHFFPSTHVHPAYASMVLSWSLTEVIRYEFYACTLLGAEPFPLLWLRYTTFYVLYPTGASSEAALIFSTLPPFSDLAAWGLTDIARGALFCIWWPSLYVLYTHMMKQRRRVLGSAGPGRTLGAKPKSQ</sequence>
<comment type="caution">
    <text evidence="14">Lacks conserved residue(s) required for the propagation of feature annotation.</text>
</comment>
<proteinExistence type="inferred from homology"/>
<dbReference type="PANTHER" id="PTHR11035:SF3">
    <property type="entry name" value="VERY-LONG-CHAIN (3R)-3-HYDROXYACYL-COA DEHYDRATASE"/>
    <property type="match status" value="1"/>
</dbReference>
<comment type="similarity">
    <text evidence="3 14">Belongs to the very long-chain fatty acids dehydratase HACD family.</text>
</comment>
<evidence type="ECO:0000256" key="9">
    <source>
        <dbReference type="ARBA" id="ARBA00023098"/>
    </source>
</evidence>
<dbReference type="EC" id="4.2.1.134" evidence="4 14"/>
<dbReference type="GO" id="GO:0102158">
    <property type="term" value="F:very-long-chain (3R)-3-hydroxyacyl-CoA dehydratase activity"/>
    <property type="evidence" value="ECO:0007669"/>
    <property type="project" value="UniProtKB-EC"/>
</dbReference>
<keyword evidence="5 14" id="KW-0444">Lipid biosynthesis</keyword>
<comment type="subcellular location">
    <subcellularLocation>
        <location evidence="14">Endoplasmic reticulum membrane</location>
        <topology evidence="14">Multi-pass membrane protein</topology>
    </subcellularLocation>
    <subcellularLocation>
        <location evidence="1">Membrane</location>
        <topology evidence="1">Multi-pass membrane protein</topology>
    </subcellularLocation>
</comment>
<keyword evidence="10 14" id="KW-0472">Membrane</keyword>
<dbReference type="UniPathway" id="UPA00094"/>
<accession>A0A0C3NKQ5</accession>
<dbReference type="GO" id="GO:0030497">
    <property type="term" value="P:fatty acid elongation"/>
    <property type="evidence" value="ECO:0007669"/>
    <property type="project" value="TreeGrafter"/>
</dbReference>
<comment type="catalytic activity">
    <reaction evidence="13 14">
        <text>a very-long-chain (3R)-3-hydroxyacyl-CoA = a very-long-chain (2E)-enoyl-CoA + H2O</text>
        <dbReference type="Rhea" id="RHEA:45812"/>
        <dbReference type="ChEBI" id="CHEBI:15377"/>
        <dbReference type="ChEBI" id="CHEBI:83728"/>
        <dbReference type="ChEBI" id="CHEBI:85440"/>
        <dbReference type="EC" id="4.2.1.134"/>
    </reaction>
</comment>
<keyword evidence="7 14" id="KW-0276">Fatty acid metabolism</keyword>
<keyword evidence="8 14" id="KW-1133">Transmembrane helix</keyword>
<keyword evidence="14" id="KW-0256">Endoplasmic reticulum</keyword>
<keyword evidence="16" id="KW-1185">Reference proteome</keyword>
<evidence type="ECO:0000256" key="6">
    <source>
        <dbReference type="ARBA" id="ARBA00022692"/>
    </source>
</evidence>
<evidence type="ECO:0000256" key="2">
    <source>
        <dbReference type="ARBA" id="ARBA00005194"/>
    </source>
</evidence>
<dbReference type="Proteomes" id="UP000053257">
    <property type="component" value="Unassembled WGS sequence"/>
</dbReference>
<evidence type="ECO:0000256" key="3">
    <source>
        <dbReference type="ARBA" id="ARBA00007811"/>
    </source>
</evidence>
<evidence type="ECO:0000256" key="10">
    <source>
        <dbReference type="ARBA" id="ARBA00023136"/>
    </source>
</evidence>
<evidence type="ECO:0000256" key="4">
    <source>
        <dbReference type="ARBA" id="ARBA00013122"/>
    </source>
</evidence>
<dbReference type="GO" id="GO:0005789">
    <property type="term" value="C:endoplasmic reticulum membrane"/>
    <property type="evidence" value="ECO:0007669"/>
    <property type="project" value="UniProtKB-SubCell"/>
</dbReference>
<comment type="pathway">
    <text evidence="2 14">Lipid metabolism; fatty acid biosynthesis.</text>
</comment>
<dbReference type="OrthoDB" id="46988at2759"/>
<evidence type="ECO:0000256" key="11">
    <source>
        <dbReference type="ARBA" id="ARBA00023160"/>
    </source>
</evidence>
<feature type="transmembrane region" description="Helical" evidence="14">
    <location>
        <begin position="220"/>
        <end position="245"/>
    </location>
</feature>
<reference evidence="15 16" key="1">
    <citation type="journal article" date="2014" name="PLoS Genet.">
        <title>Analysis of the Phlebiopsis gigantea genome, transcriptome and secretome provides insight into its pioneer colonization strategies of wood.</title>
        <authorList>
            <person name="Hori C."/>
            <person name="Ishida T."/>
            <person name="Igarashi K."/>
            <person name="Samejima M."/>
            <person name="Suzuki H."/>
            <person name="Master E."/>
            <person name="Ferreira P."/>
            <person name="Ruiz-Duenas F.J."/>
            <person name="Held B."/>
            <person name="Canessa P."/>
            <person name="Larrondo L.F."/>
            <person name="Schmoll M."/>
            <person name="Druzhinina I.S."/>
            <person name="Kubicek C.P."/>
            <person name="Gaskell J.A."/>
            <person name="Kersten P."/>
            <person name="St John F."/>
            <person name="Glasner J."/>
            <person name="Sabat G."/>
            <person name="Splinter BonDurant S."/>
            <person name="Syed K."/>
            <person name="Yadav J."/>
            <person name="Mgbeahuruike A.C."/>
            <person name="Kovalchuk A."/>
            <person name="Asiegbu F.O."/>
            <person name="Lackner G."/>
            <person name="Hoffmeister D."/>
            <person name="Rencoret J."/>
            <person name="Gutierrez A."/>
            <person name="Sun H."/>
            <person name="Lindquist E."/>
            <person name="Barry K."/>
            <person name="Riley R."/>
            <person name="Grigoriev I.V."/>
            <person name="Henrissat B."/>
            <person name="Kues U."/>
            <person name="Berka R.M."/>
            <person name="Martinez A.T."/>
            <person name="Covert S.F."/>
            <person name="Blanchette R.A."/>
            <person name="Cullen D."/>
        </authorList>
    </citation>
    <scope>NUCLEOTIDE SEQUENCE [LARGE SCALE GENOMIC DNA]</scope>
    <source>
        <strain evidence="15 16">11061_1 CR5-6</strain>
    </source>
</reference>
<dbReference type="Pfam" id="PF04387">
    <property type="entry name" value="PTPLA"/>
    <property type="match status" value="1"/>
</dbReference>
<dbReference type="GO" id="GO:0030148">
    <property type="term" value="P:sphingolipid biosynthetic process"/>
    <property type="evidence" value="ECO:0007669"/>
    <property type="project" value="TreeGrafter"/>
</dbReference>
<evidence type="ECO:0000256" key="7">
    <source>
        <dbReference type="ARBA" id="ARBA00022832"/>
    </source>
</evidence>
<dbReference type="PANTHER" id="PTHR11035">
    <property type="entry name" value="VERY-LONG-CHAIN (3R)-3-HYDROXYACYL-COA DEHYDRATASE"/>
    <property type="match status" value="1"/>
</dbReference>
<evidence type="ECO:0000256" key="5">
    <source>
        <dbReference type="ARBA" id="ARBA00022516"/>
    </source>
</evidence>
<protein>
    <recommendedName>
        <fullName evidence="4 14">Very-long-chain (3R)-3-hydroxyacyl-CoA dehydratase</fullName>
        <ecNumber evidence="4 14">4.2.1.134</ecNumber>
    </recommendedName>
</protein>
<evidence type="ECO:0000256" key="14">
    <source>
        <dbReference type="RuleBase" id="RU363109"/>
    </source>
</evidence>
<feature type="transmembrane region" description="Helical" evidence="14">
    <location>
        <begin position="28"/>
        <end position="53"/>
    </location>
</feature>
<feature type="transmembrane region" description="Helical" evidence="14">
    <location>
        <begin position="195"/>
        <end position="214"/>
    </location>
</feature>
<evidence type="ECO:0000256" key="13">
    <source>
        <dbReference type="ARBA" id="ARBA00036671"/>
    </source>
</evidence>
<evidence type="ECO:0000313" key="15">
    <source>
        <dbReference type="EMBL" id="KIP05594.1"/>
    </source>
</evidence>
<dbReference type="EMBL" id="KN840539">
    <property type="protein sequence ID" value="KIP05594.1"/>
    <property type="molecule type" value="Genomic_DNA"/>
</dbReference>
<evidence type="ECO:0000256" key="12">
    <source>
        <dbReference type="ARBA" id="ARBA00023239"/>
    </source>
</evidence>
<dbReference type="AlphaFoldDB" id="A0A0C3NKQ5"/>
<keyword evidence="11 14" id="KW-0275">Fatty acid biosynthesis</keyword>
<comment type="function">
    <text evidence="14">Catalyzes the third of the four reactions of the long-chain fatty acids elongation cycle. This endoplasmic reticulum-bound enzymatic process, allows the addition of two carbons to the chain of long- and very long-chain fatty acids/VLCFAs per cycle. This enzyme catalyzes the dehydration of the 3-hydroxyacyl-CoA intermediate into trans-2,3-enoyl-CoA, within each cycle of fatty acid elongation. Thereby, it participates to the production of VLCFAs of different chain lengths that are involved in multiple biological processes as precursors of membrane lipids and lipid mediators.</text>
</comment>
<keyword evidence="6 14" id="KW-0812">Transmembrane</keyword>
<gene>
    <name evidence="15" type="ORF">PHLGIDRAFT_119693</name>
</gene>
<keyword evidence="9 14" id="KW-0443">Lipid metabolism</keyword>
<dbReference type="InterPro" id="IPR007482">
    <property type="entry name" value="Tyr_Pase-like_PTPLA"/>
</dbReference>